<dbReference type="PROSITE" id="PS50119">
    <property type="entry name" value="ZF_BBOX"/>
    <property type="match status" value="1"/>
</dbReference>
<dbReference type="SMART" id="SM01244">
    <property type="entry name" value="IRS"/>
    <property type="match status" value="1"/>
</dbReference>
<dbReference type="PROSITE" id="PS51064">
    <property type="entry name" value="IRS_PTB"/>
    <property type="match status" value="1"/>
</dbReference>
<comment type="caution">
    <text evidence="5">The sequence shown here is derived from an EMBL/GenBank/DDBJ whole genome shotgun (WGS) entry which is preliminary data.</text>
</comment>
<evidence type="ECO:0000313" key="5">
    <source>
        <dbReference type="EMBL" id="VDI24759.1"/>
    </source>
</evidence>
<feature type="coiled-coil region" evidence="2">
    <location>
        <begin position="135"/>
        <end position="205"/>
    </location>
</feature>
<dbReference type="Gene3D" id="2.30.29.30">
    <property type="entry name" value="Pleckstrin-homology domain (PH domain)/Phosphotyrosine-binding domain (PTB)"/>
    <property type="match status" value="1"/>
</dbReference>
<evidence type="ECO:0008006" key="7">
    <source>
        <dbReference type="Google" id="ProtNLM"/>
    </source>
</evidence>
<evidence type="ECO:0000259" key="4">
    <source>
        <dbReference type="PROSITE" id="PS51064"/>
    </source>
</evidence>
<keyword evidence="1" id="KW-0863">Zinc-finger</keyword>
<protein>
    <recommendedName>
        <fullName evidence="7">B box-type domain-containing protein</fullName>
    </recommendedName>
</protein>
<dbReference type="InterPro" id="IPR000315">
    <property type="entry name" value="Znf_B-box"/>
</dbReference>
<reference evidence="5" key="1">
    <citation type="submission" date="2018-11" db="EMBL/GenBank/DDBJ databases">
        <authorList>
            <person name="Alioto T."/>
            <person name="Alioto T."/>
        </authorList>
    </citation>
    <scope>NUCLEOTIDE SEQUENCE</scope>
</reference>
<proteinExistence type="predicted"/>
<accession>A0A8B6DT34</accession>
<dbReference type="Pfam" id="PF02174">
    <property type="entry name" value="IRS"/>
    <property type="match status" value="1"/>
</dbReference>
<dbReference type="Proteomes" id="UP000596742">
    <property type="component" value="Unassembled WGS sequence"/>
</dbReference>
<evidence type="ECO:0000259" key="3">
    <source>
        <dbReference type="PROSITE" id="PS50119"/>
    </source>
</evidence>
<dbReference type="OrthoDB" id="6152496at2759"/>
<dbReference type="InterPro" id="IPR002404">
    <property type="entry name" value="IRS_PTB"/>
</dbReference>
<evidence type="ECO:0000256" key="2">
    <source>
        <dbReference type="SAM" id="Coils"/>
    </source>
</evidence>
<keyword evidence="1" id="KW-0479">Metal-binding</keyword>
<dbReference type="EMBL" id="UYJE01004074">
    <property type="protein sequence ID" value="VDI24759.1"/>
    <property type="molecule type" value="Genomic_DNA"/>
</dbReference>
<dbReference type="InterPro" id="IPR011993">
    <property type="entry name" value="PH-like_dom_sf"/>
</dbReference>
<feature type="domain" description="IRS-type PTB" evidence="4">
    <location>
        <begin position="335"/>
        <end position="442"/>
    </location>
</feature>
<feature type="domain" description="B box-type" evidence="3">
    <location>
        <begin position="19"/>
        <end position="69"/>
    </location>
</feature>
<name>A0A8B6DT34_MYTGA</name>
<keyword evidence="6" id="KW-1185">Reference proteome</keyword>
<dbReference type="SUPFAM" id="SSF50729">
    <property type="entry name" value="PH domain-like"/>
    <property type="match status" value="1"/>
</dbReference>
<dbReference type="GO" id="GO:0008270">
    <property type="term" value="F:zinc ion binding"/>
    <property type="evidence" value="ECO:0007669"/>
    <property type="project" value="UniProtKB-KW"/>
</dbReference>
<evidence type="ECO:0000313" key="6">
    <source>
        <dbReference type="Proteomes" id="UP000596742"/>
    </source>
</evidence>
<keyword evidence="1" id="KW-0862">Zinc</keyword>
<evidence type="ECO:0000256" key="1">
    <source>
        <dbReference type="PROSITE-ProRule" id="PRU00024"/>
    </source>
</evidence>
<keyword evidence="2" id="KW-0175">Coiled coil</keyword>
<dbReference type="PANTHER" id="PTHR25462:SF296">
    <property type="entry name" value="MEIOTIC P26, ISOFORM F"/>
    <property type="match status" value="1"/>
</dbReference>
<gene>
    <name evidence="5" type="ORF">MGAL_10B072259</name>
</gene>
<organism evidence="5 6">
    <name type="scientific">Mytilus galloprovincialis</name>
    <name type="common">Mediterranean mussel</name>
    <dbReference type="NCBI Taxonomy" id="29158"/>
    <lineage>
        <taxon>Eukaryota</taxon>
        <taxon>Metazoa</taxon>
        <taxon>Spiralia</taxon>
        <taxon>Lophotrochozoa</taxon>
        <taxon>Mollusca</taxon>
        <taxon>Bivalvia</taxon>
        <taxon>Autobranchia</taxon>
        <taxon>Pteriomorphia</taxon>
        <taxon>Mytilida</taxon>
        <taxon>Mytiloidea</taxon>
        <taxon>Mytilidae</taxon>
        <taxon>Mytilinae</taxon>
        <taxon>Mytilus</taxon>
    </lineage>
</organism>
<sequence length="444" mass="51224">MINRSRIVNKYMFYRKMASESTACGICDSRHISKPSTSWCFECNEGLCEECKEHHILNKASKSHGIIPVNEFQKLPVSVLQIEDFCKSHGERYQAYCHKHECSCCTKCLLEDHKNCKDLTDINDVICNIKSSNMLLEIEKSMREVVENLQRIKMNRAGNLSSLKIYRETIENEIQTVRQKINEHFNRLERELLKELQTIENDERKKISKILTSVERKEKEIDGLQISLTIIKQHASDLQTFLVSKQIEHVLMDTDNLMQSMQDNSELSDVIISLKTDCLIKGVNKEIRRFGEIVVQTSESDMSLVRQKIQQAQAKVDDVTKGRTDHHYETIQNTEDPCFIVTVQPDEDALKFGLNGQYRLCLTPTCFVLEDIEKMTPQTCWPYNIVRKFGVKGITKNDFSITVGRRNVLGVGTVDFVCNSRDDQLEISRIANFNTKRSLSKVTH</sequence>
<dbReference type="AlphaFoldDB" id="A0A8B6DT34"/>
<dbReference type="Gene3D" id="3.30.160.60">
    <property type="entry name" value="Classic Zinc Finger"/>
    <property type="match status" value="1"/>
</dbReference>
<dbReference type="InterPro" id="IPR047153">
    <property type="entry name" value="TRIM45/56/19-like"/>
</dbReference>
<dbReference type="PANTHER" id="PTHR25462">
    <property type="entry name" value="BONUS, ISOFORM C-RELATED"/>
    <property type="match status" value="1"/>
</dbReference>